<dbReference type="Pfam" id="PF13185">
    <property type="entry name" value="GAF_2"/>
    <property type="match status" value="1"/>
</dbReference>
<dbReference type="InterPro" id="IPR029016">
    <property type="entry name" value="GAF-like_dom_sf"/>
</dbReference>
<dbReference type="SUPFAM" id="SSF52172">
    <property type="entry name" value="CheY-like"/>
    <property type="match status" value="1"/>
</dbReference>
<dbReference type="Pfam" id="PF00512">
    <property type="entry name" value="HisKA"/>
    <property type="match status" value="1"/>
</dbReference>
<reference evidence="10" key="1">
    <citation type="submission" date="2022-05" db="EMBL/GenBank/DDBJ databases">
        <title>An RpoN-dependent PEP-CTERM gene is involved in floc formation of an Aquincola tertiaricarbonis strain.</title>
        <authorList>
            <person name="Qiu D."/>
            <person name="Xia M."/>
        </authorList>
    </citation>
    <scope>NUCLEOTIDE SEQUENCE</scope>
    <source>
        <strain evidence="10">RN12</strain>
    </source>
</reference>
<dbReference type="PRINTS" id="PR00344">
    <property type="entry name" value="BCTRLSENSOR"/>
</dbReference>
<accession>A0ABY4SGG2</accession>
<evidence type="ECO:0000256" key="2">
    <source>
        <dbReference type="ARBA" id="ARBA00012438"/>
    </source>
</evidence>
<keyword evidence="10" id="KW-0067">ATP-binding</keyword>
<keyword evidence="5" id="KW-0418">Kinase</keyword>
<dbReference type="PROSITE" id="PS50110">
    <property type="entry name" value="RESPONSE_REGULATORY"/>
    <property type="match status" value="1"/>
</dbReference>
<dbReference type="NCBIfam" id="TIGR00229">
    <property type="entry name" value="sensory_box"/>
    <property type="match status" value="1"/>
</dbReference>
<evidence type="ECO:0000313" key="11">
    <source>
        <dbReference type="Proteomes" id="UP001056201"/>
    </source>
</evidence>
<dbReference type="InterPro" id="IPR003661">
    <property type="entry name" value="HisK_dim/P_dom"/>
</dbReference>
<feature type="domain" description="Histidine kinase" evidence="8">
    <location>
        <begin position="367"/>
        <end position="586"/>
    </location>
</feature>
<dbReference type="Gene3D" id="3.30.565.10">
    <property type="entry name" value="Histidine kinase-like ATPase, C-terminal domain"/>
    <property type="match status" value="1"/>
</dbReference>
<dbReference type="InterPro" id="IPR004358">
    <property type="entry name" value="Sig_transdc_His_kin-like_C"/>
</dbReference>
<evidence type="ECO:0000256" key="7">
    <source>
        <dbReference type="SAM" id="Phobius"/>
    </source>
</evidence>
<evidence type="ECO:0000313" key="10">
    <source>
        <dbReference type="EMBL" id="URI11306.1"/>
    </source>
</evidence>
<name>A0ABY4SGG2_AQUTE</name>
<dbReference type="Proteomes" id="UP001056201">
    <property type="component" value="Chromosome 2"/>
</dbReference>
<dbReference type="Gene3D" id="3.30.450.20">
    <property type="entry name" value="PAS domain"/>
    <property type="match status" value="1"/>
</dbReference>
<dbReference type="Pfam" id="PF00072">
    <property type="entry name" value="Response_reg"/>
    <property type="match status" value="1"/>
</dbReference>
<dbReference type="InterPro" id="IPR036890">
    <property type="entry name" value="HATPase_C_sf"/>
</dbReference>
<dbReference type="SUPFAM" id="SSF47384">
    <property type="entry name" value="Homodimeric domain of signal transducing histidine kinase"/>
    <property type="match status" value="1"/>
</dbReference>
<dbReference type="PANTHER" id="PTHR43047">
    <property type="entry name" value="TWO-COMPONENT HISTIDINE PROTEIN KINASE"/>
    <property type="match status" value="1"/>
</dbReference>
<proteinExistence type="predicted"/>
<sequence>MSVFPTTSGWAVFLLLPVLTTLAFGAAVLVLRRRHRDSAAHAARLSRFLSALSRTNRMVMRTDDEGLVLSETCKICVDTGHAVLACIYVLDGTMLRRAATAGPADQILATVPDPLDTEDPAMQGTYTVRAFREGRHQLSNRYQQDPTGGRWRQVAIAHGIHAIVWLPLRRGGQVYGTLMLCADAPDFFDPPLLTLLDEMSDDISYALDNIDREAERRTAAREIAAGRDRFERLFQSVPMASAIVSLTDRCVIDVNQATCQRFGLTHAQMVGRSSNTFSRGLLEEDRELFYQRLRADGQVRNLVVRVRDLQGRVHPEVMNADVIDYLGQPCCLVTALDISDLRVAAETRRALAEAQAANQAKSEFLSRTSHELRTPLHAILGFAALLRRDAGPRLHPAELDHISHLERAGWHLLTLVDDVLALSRAEVGHIDVALEPLALAPLLQETVALHRPLAERGRIVLSLMPLAAEVAGVRADRTRVRQVLINLLSNAIKYNRPGGSASVAARSAGGQVVIEVADTGIGMTREQQARLFEPFNRLGREREGYEGTGIGLALARELVLLMGGRLEIDSEAGHGTRVRLYLPACEAPHPEVLPPNHTGALLQPEPATPVVADAEGLATVLCVEDNPINALLIEQLLALSSGLRVVTATTGAEGLARAAADPPDLVLLDLQLPDMHGLEVLRQLRAQPVHAGTPIIVLSASALPEELEAAREAGASDYWTKPLDFQRFPGDVERRLRRSTPA</sequence>
<dbReference type="InterPro" id="IPR035965">
    <property type="entry name" value="PAS-like_dom_sf"/>
</dbReference>
<evidence type="ECO:0000256" key="6">
    <source>
        <dbReference type="PROSITE-ProRule" id="PRU00169"/>
    </source>
</evidence>
<dbReference type="InterPro" id="IPR003018">
    <property type="entry name" value="GAF"/>
</dbReference>
<keyword evidence="11" id="KW-1185">Reference proteome</keyword>
<evidence type="ECO:0000256" key="5">
    <source>
        <dbReference type="ARBA" id="ARBA00022777"/>
    </source>
</evidence>
<dbReference type="RefSeq" id="WP_250199502.1">
    <property type="nucleotide sequence ID" value="NZ_CP097636.1"/>
</dbReference>
<organism evidence="10 11">
    <name type="scientific">Aquincola tertiaricarbonis</name>
    <dbReference type="NCBI Taxonomy" id="391953"/>
    <lineage>
        <taxon>Bacteria</taxon>
        <taxon>Pseudomonadati</taxon>
        <taxon>Pseudomonadota</taxon>
        <taxon>Betaproteobacteria</taxon>
        <taxon>Burkholderiales</taxon>
        <taxon>Sphaerotilaceae</taxon>
        <taxon>Aquincola</taxon>
    </lineage>
</organism>
<keyword evidence="4" id="KW-0808">Transferase</keyword>
<keyword evidence="7" id="KW-1133">Transmembrane helix</keyword>
<evidence type="ECO:0000256" key="3">
    <source>
        <dbReference type="ARBA" id="ARBA00022553"/>
    </source>
</evidence>
<dbReference type="Gene3D" id="1.10.287.130">
    <property type="match status" value="1"/>
</dbReference>
<dbReference type="InterPro" id="IPR005467">
    <property type="entry name" value="His_kinase_dom"/>
</dbReference>
<dbReference type="CDD" id="cd00082">
    <property type="entry name" value="HisKA"/>
    <property type="match status" value="1"/>
</dbReference>
<feature type="modified residue" description="4-aspartylphosphate" evidence="6">
    <location>
        <position position="669"/>
    </location>
</feature>
<evidence type="ECO:0000256" key="1">
    <source>
        <dbReference type="ARBA" id="ARBA00000085"/>
    </source>
</evidence>
<protein>
    <recommendedName>
        <fullName evidence="2">histidine kinase</fullName>
        <ecNumber evidence="2">2.7.13.3</ecNumber>
    </recommendedName>
</protein>
<dbReference type="InterPro" id="IPR001789">
    <property type="entry name" value="Sig_transdc_resp-reg_receiver"/>
</dbReference>
<comment type="catalytic activity">
    <reaction evidence="1">
        <text>ATP + protein L-histidine = ADP + protein N-phospho-L-histidine.</text>
        <dbReference type="EC" id="2.7.13.3"/>
    </reaction>
</comment>
<dbReference type="CDD" id="cd00130">
    <property type="entry name" value="PAS"/>
    <property type="match status" value="1"/>
</dbReference>
<dbReference type="PROSITE" id="PS50109">
    <property type="entry name" value="HIS_KIN"/>
    <property type="match status" value="1"/>
</dbReference>
<dbReference type="InterPro" id="IPR036097">
    <property type="entry name" value="HisK_dim/P_sf"/>
</dbReference>
<dbReference type="GO" id="GO:0005524">
    <property type="term" value="F:ATP binding"/>
    <property type="evidence" value="ECO:0007669"/>
    <property type="project" value="UniProtKB-KW"/>
</dbReference>
<dbReference type="SMART" id="SM00065">
    <property type="entry name" value="GAF"/>
    <property type="match status" value="1"/>
</dbReference>
<dbReference type="EMBL" id="CP097636">
    <property type="protein sequence ID" value="URI11306.1"/>
    <property type="molecule type" value="Genomic_DNA"/>
</dbReference>
<dbReference type="SUPFAM" id="SSF55781">
    <property type="entry name" value="GAF domain-like"/>
    <property type="match status" value="1"/>
</dbReference>
<keyword evidence="3 6" id="KW-0597">Phosphoprotein</keyword>
<dbReference type="SMART" id="SM00388">
    <property type="entry name" value="HisKA"/>
    <property type="match status" value="1"/>
</dbReference>
<dbReference type="SMART" id="SM00387">
    <property type="entry name" value="HATPase_c"/>
    <property type="match status" value="1"/>
</dbReference>
<evidence type="ECO:0000259" key="8">
    <source>
        <dbReference type="PROSITE" id="PS50109"/>
    </source>
</evidence>
<gene>
    <name evidence="10" type="ORF">MW290_20355</name>
</gene>
<dbReference type="EC" id="2.7.13.3" evidence="2"/>
<dbReference type="SMART" id="SM00091">
    <property type="entry name" value="PAS"/>
    <property type="match status" value="1"/>
</dbReference>
<evidence type="ECO:0000256" key="4">
    <source>
        <dbReference type="ARBA" id="ARBA00022679"/>
    </source>
</evidence>
<dbReference type="Pfam" id="PF02518">
    <property type="entry name" value="HATPase_c"/>
    <property type="match status" value="1"/>
</dbReference>
<dbReference type="SUPFAM" id="SSF55785">
    <property type="entry name" value="PYP-like sensor domain (PAS domain)"/>
    <property type="match status" value="1"/>
</dbReference>
<dbReference type="InterPro" id="IPR003594">
    <property type="entry name" value="HATPase_dom"/>
</dbReference>
<dbReference type="SUPFAM" id="SSF55874">
    <property type="entry name" value="ATPase domain of HSP90 chaperone/DNA topoisomerase II/histidine kinase"/>
    <property type="match status" value="1"/>
</dbReference>
<dbReference type="Gene3D" id="3.40.50.2300">
    <property type="match status" value="1"/>
</dbReference>
<dbReference type="SMART" id="SM00448">
    <property type="entry name" value="REC"/>
    <property type="match status" value="1"/>
</dbReference>
<feature type="transmembrane region" description="Helical" evidence="7">
    <location>
        <begin position="12"/>
        <end position="31"/>
    </location>
</feature>
<feature type="domain" description="Response regulatory" evidence="9">
    <location>
        <begin position="619"/>
        <end position="736"/>
    </location>
</feature>
<keyword evidence="7" id="KW-0472">Membrane</keyword>
<dbReference type="InterPro" id="IPR000014">
    <property type="entry name" value="PAS"/>
</dbReference>
<dbReference type="InterPro" id="IPR011006">
    <property type="entry name" value="CheY-like_superfamily"/>
</dbReference>
<dbReference type="Gene3D" id="3.30.450.40">
    <property type="match status" value="1"/>
</dbReference>
<evidence type="ECO:0000259" key="9">
    <source>
        <dbReference type="PROSITE" id="PS50110"/>
    </source>
</evidence>
<keyword evidence="7" id="KW-0812">Transmembrane</keyword>
<dbReference type="PANTHER" id="PTHR43047:SF72">
    <property type="entry name" value="OSMOSENSING HISTIDINE PROTEIN KINASE SLN1"/>
    <property type="match status" value="1"/>
</dbReference>
<keyword evidence="10" id="KW-0547">Nucleotide-binding</keyword>